<protein>
    <recommendedName>
        <fullName evidence="4">Conjugal transfer protein TrbC</fullName>
    </recommendedName>
</protein>
<comment type="caution">
    <text evidence="2">The sequence shown here is derived from an EMBL/GenBank/DDBJ whole genome shotgun (WGS) entry which is preliminary data.</text>
</comment>
<proteinExistence type="predicted"/>
<evidence type="ECO:0000313" key="3">
    <source>
        <dbReference type="Proteomes" id="UP000245712"/>
    </source>
</evidence>
<sequence>MTKYLSSLFRRAACHARQTCSKLFGRRELRTTLIAAALSAIAPMASATSTDLSDLGPATDAICLISNYVSGPWLFCIGLIVAILGFIAVASSEGTLVKCLSGVFMGIGLAACAIPLLKNHFKISYVCT</sequence>
<dbReference type="RefSeq" id="WP_116610259.1">
    <property type="nucleotide sequence ID" value="NZ_CAJZAT010000146.1"/>
</dbReference>
<dbReference type="Proteomes" id="UP000245712">
    <property type="component" value="Unassembled WGS sequence"/>
</dbReference>
<organism evidence="2 3">
    <name type="scientific">Paraburkholderia unamae</name>
    <dbReference type="NCBI Taxonomy" id="219649"/>
    <lineage>
        <taxon>Bacteria</taxon>
        <taxon>Pseudomonadati</taxon>
        <taxon>Pseudomonadota</taxon>
        <taxon>Betaproteobacteria</taxon>
        <taxon>Burkholderiales</taxon>
        <taxon>Burkholderiaceae</taxon>
        <taxon>Paraburkholderia</taxon>
    </lineage>
</organism>
<accession>A0ABX5KSA7</accession>
<feature type="transmembrane region" description="Helical" evidence="1">
    <location>
        <begin position="96"/>
        <end position="117"/>
    </location>
</feature>
<keyword evidence="1" id="KW-0472">Membrane</keyword>
<keyword evidence="1" id="KW-1133">Transmembrane helix</keyword>
<evidence type="ECO:0008006" key="4">
    <source>
        <dbReference type="Google" id="ProtNLM"/>
    </source>
</evidence>
<feature type="transmembrane region" description="Helical" evidence="1">
    <location>
        <begin position="71"/>
        <end position="89"/>
    </location>
</feature>
<gene>
    <name evidence="2" type="ORF">C7402_103331</name>
</gene>
<keyword evidence="1" id="KW-0812">Transmembrane</keyword>
<reference evidence="2 3" key="1">
    <citation type="submission" date="2018-05" db="EMBL/GenBank/DDBJ databases">
        <title>Genomic Encyclopedia of Type Strains, Phase IV (KMG-V): Genome sequencing to study the core and pangenomes of soil and plant-associated prokaryotes.</title>
        <authorList>
            <person name="Whitman W."/>
        </authorList>
    </citation>
    <scope>NUCLEOTIDE SEQUENCE [LARGE SCALE GENOMIC DNA]</scope>
    <source>
        <strain evidence="2 3">SCZa-39</strain>
    </source>
</reference>
<evidence type="ECO:0000256" key="1">
    <source>
        <dbReference type="SAM" id="Phobius"/>
    </source>
</evidence>
<keyword evidence="3" id="KW-1185">Reference proteome</keyword>
<evidence type="ECO:0000313" key="2">
    <source>
        <dbReference type="EMBL" id="PVX85753.1"/>
    </source>
</evidence>
<dbReference type="EMBL" id="QEOB01000003">
    <property type="protein sequence ID" value="PVX85753.1"/>
    <property type="molecule type" value="Genomic_DNA"/>
</dbReference>
<name>A0ABX5KSA7_9BURK</name>